<accession>A0ABS1ESA2</accession>
<proteinExistence type="predicted"/>
<comment type="caution">
    <text evidence="1">The sequence shown here is derived from an EMBL/GenBank/DDBJ whole genome shotgun (WGS) entry which is preliminary data.</text>
</comment>
<organism evidence="1 2">
    <name type="scientific">Clostridium yunnanense</name>
    <dbReference type="NCBI Taxonomy" id="2800325"/>
    <lineage>
        <taxon>Bacteria</taxon>
        <taxon>Bacillati</taxon>
        <taxon>Bacillota</taxon>
        <taxon>Clostridia</taxon>
        <taxon>Eubacteriales</taxon>
        <taxon>Clostridiaceae</taxon>
        <taxon>Clostridium</taxon>
    </lineage>
</organism>
<dbReference type="RefSeq" id="WP_200271347.1">
    <property type="nucleotide sequence ID" value="NZ_JAENHN010000046.1"/>
</dbReference>
<evidence type="ECO:0000313" key="2">
    <source>
        <dbReference type="Proteomes" id="UP000596739"/>
    </source>
</evidence>
<reference evidence="2" key="1">
    <citation type="submission" date="2021-01" db="EMBL/GenBank/DDBJ databases">
        <title>Genome public.</title>
        <authorList>
            <person name="Liu C."/>
            <person name="Sun Q."/>
        </authorList>
    </citation>
    <scope>NUCLEOTIDE SEQUENCE [LARGE SCALE GENOMIC DNA]</scope>
    <source>
        <strain evidence="2">YIM B02505</strain>
    </source>
</reference>
<dbReference type="Proteomes" id="UP000596739">
    <property type="component" value="Unassembled WGS sequence"/>
</dbReference>
<dbReference type="EMBL" id="JAENHN010000046">
    <property type="protein sequence ID" value="MBK1812280.1"/>
    <property type="molecule type" value="Genomic_DNA"/>
</dbReference>
<protein>
    <submittedName>
        <fullName evidence="1">Uncharacterized protein</fullName>
    </submittedName>
</protein>
<keyword evidence="2" id="KW-1185">Reference proteome</keyword>
<gene>
    <name evidence="1" type="ORF">JHL18_16780</name>
</gene>
<evidence type="ECO:0000313" key="1">
    <source>
        <dbReference type="EMBL" id="MBK1812280.1"/>
    </source>
</evidence>
<name>A0ABS1ESA2_9CLOT</name>
<sequence>MIADFISNAGSAYIIAMEFFSIMSDMDKLMEEKGKTEDEAVRKYLDDKYDELAEKFFEVQEKLKRIEVTIE</sequence>